<evidence type="ECO:0000256" key="1">
    <source>
        <dbReference type="SAM" id="Coils"/>
    </source>
</evidence>
<feature type="coiled-coil region" evidence="1">
    <location>
        <begin position="1143"/>
        <end position="1177"/>
    </location>
</feature>
<feature type="region of interest" description="Disordered" evidence="2">
    <location>
        <begin position="393"/>
        <end position="479"/>
    </location>
</feature>
<dbReference type="SUPFAM" id="SSF50630">
    <property type="entry name" value="Acid proteases"/>
    <property type="match status" value="1"/>
</dbReference>
<dbReference type="Gene3D" id="2.40.70.10">
    <property type="entry name" value="Acid Proteases"/>
    <property type="match status" value="1"/>
</dbReference>
<evidence type="ECO:0000313" key="4">
    <source>
        <dbReference type="EMBL" id="KAK1695660.1"/>
    </source>
</evidence>
<proteinExistence type="predicted"/>
<gene>
    <name evidence="4" type="ORF">QYE76_012357</name>
</gene>
<evidence type="ECO:0000259" key="3">
    <source>
        <dbReference type="Pfam" id="PF03732"/>
    </source>
</evidence>
<keyword evidence="5" id="KW-1185">Reference proteome</keyword>
<dbReference type="PANTHER" id="PTHR33018">
    <property type="entry name" value="OS10G0338966 PROTEIN-RELATED"/>
    <property type="match status" value="1"/>
</dbReference>
<keyword evidence="1" id="KW-0175">Coiled coil</keyword>
<sequence>MADDRADPILDNYDLDAEDHIFGIIKGDIPYVPTGQEEDDISSYLNLDGEDEGRRQQDDAEETSINDDLQLEVATTSGAEPSAGSSKQSSTSSKRGATKTLKQGEIYTIEVIDSATGKPLEPEKNATKFINQCGAVVRDNVSITVQEWNEPKKARLGFTFVDKRTKKDCLQKLLQHVVLPPEYHKLDEEGNKIAENKKRRKLLKQFALGKMASAFRKFKQNLARDYVNQNKTPDFKGQYEKLKHDWPEFVKQKKSEQFLELSKKIRKMRLRRSTEGWDPRAKSWWYGHGGSLNPETGECVYRGKIIKPTEKLIEAMRDAQEGKIKFNRENDALTKALGNPEHGGRVRGMGHIPWKIGFPQNDDPYGYRSRKRKMDRDADVVARLASEMDVMKKTMTEGAKRGRGEEPLWAQTIGRRGPWPGRATLCSGGPTASFASFSSRTPSSRKPKPREDLTKGYSPCGAENTREKELSGEESRGNSLPEGEIDAIAIVIERDIISIIIIIISTIYTAITTAAPRHRCSNSGISMNEVRKKLFTISLSGKAAHWYKLLKNGDSIDWEDIVPLFYSKFYPPSEIHKDRNRIYNFWPHDGESIAQAWGRLKSLMLKCPIHELPGNVIIDNFYARLSFQDKTLLDTSCSGSFTRKNEEFKRDLLDRIQENTEGWENDKDRESGIIYDYKCIETFMDTDKFRNMSATYGLDSQVVANLYKAFASHYELPKKNFDKYHEPYKDKIDSSINKCVVVETVDNVIPEAYIEKTPFPAKMKEYSVISSAVNKSEKKPKEPEEQIKIEPAVAIVKDLVTENVEDGHIIFCEDASNIVSHPNKSKQVSVPMLSVRIGDHCYYGLCDIGASVSAIPYELYTEIMHEIGSCELEDIDVVIHLANRETISPIGIVRDVEVLCGKIKYPADFLVLGSAASDHCPIIFGRPFLNTCGAIIDCKKEKILTRFAGEPYEFNFSKFTKTPYKADLPSNDFKMEQCASIVLVPNNPLQQHLENSESEAFRKERDELEEIFRRQPILKHDLPVEDLGTTPPPKEDPVFDLKPLPDNLKYAHIDDKKIYPVIISSKLSEIEEERLLEILKKHRGAIGYTLDDLKGISPSICQHAINMEDDAKPVVEHQRRLIPKMKEVGALPPALDLDSFPCVEEAIRVADEFCDQYRALRREVEILQEENQRLRRMLEYYSNPSTRPSPPHSGNNESLQVLVQNCKIEKLKLKEILMKREKNPSPSSPKE</sequence>
<evidence type="ECO:0000313" key="5">
    <source>
        <dbReference type="Proteomes" id="UP001231189"/>
    </source>
</evidence>
<feature type="compositionally biased region" description="Low complexity" evidence="2">
    <location>
        <begin position="430"/>
        <end position="442"/>
    </location>
</feature>
<reference evidence="4" key="1">
    <citation type="submission" date="2023-07" db="EMBL/GenBank/DDBJ databases">
        <title>A chromosome-level genome assembly of Lolium multiflorum.</title>
        <authorList>
            <person name="Chen Y."/>
            <person name="Copetti D."/>
            <person name="Kolliker R."/>
            <person name="Studer B."/>
        </authorList>
    </citation>
    <scope>NUCLEOTIDE SEQUENCE</scope>
    <source>
        <strain evidence="4">02402/16</strain>
        <tissue evidence="4">Leaf</tissue>
    </source>
</reference>
<dbReference type="AlphaFoldDB" id="A0AAD8X4W1"/>
<comment type="caution">
    <text evidence="4">The sequence shown here is derived from an EMBL/GenBank/DDBJ whole genome shotgun (WGS) entry which is preliminary data.</text>
</comment>
<dbReference type="Pfam" id="PF03732">
    <property type="entry name" value="Retrotrans_gag"/>
    <property type="match status" value="1"/>
</dbReference>
<feature type="compositionally biased region" description="Low complexity" evidence="2">
    <location>
        <begin position="82"/>
        <end position="93"/>
    </location>
</feature>
<dbReference type="InterPro" id="IPR005162">
    <property type="entry name" value="Retrotrans_gag_dom"/>
</dbReference>
<feature type="compositionally biased region" description="Basic and acidic residues" evidence="2">
    <location>
        <begin position="464"/>
        <end position="476"/>
    </location>
</feature>
<evidence type="ECO:0000256" key="2">
    <source>
        <dbReference type="SAM" id="MobiDB-lite"/>
    </source>
</evidence>
<protein>
    <recommendedName>
        <fullName evidence="3">Retrotransposon gag domain-containing protein</fullName>
    </recommendedName>
</protein>
<feature type="compositionally biased region" description="Basic and acidic residues" evidence="2">
    <location>
        <begin position="393"/>
        <end position="406"/>
    </location>
</feature>
<feature type="region of interest" description="Disordered" evidence="2">
    <location>
        <begin position="29"/>
        <end position="99"/>
    </location>
</feature>
<feature type="domain" description="Retrotransposon gag" evidence="3">
    <location>
        <begin position="533"/>
        <end position="623"/>
    </location>
</feature>
<dbReference type="Proteomes" id="UP001231189">
    <property type="component" value="Unassembled WGS sequence"/>
</dbReference>
<name>A0AAD8X4W1_LOLMU</name>
<dbReference type="CDD" id="cd00303">
    <property type="entry name" value="retropepsin_like"/>
    <property type="match status" value="1"/>
</dbReference>
<dbReference type="InterPro" id="IPR021109">
    <property type="entry name" value="Peptidase_aspartic_dom_sf"/>
</dbReference>
<dbReference type="EMBL" id="JAUUTY010000001">
    <property type="protein sequence ID" value="KAK1695660.1"/>
    <property type="molecule type" value="Genomic_DNA"/>
</dbReference>
<accession>A0AAD8X4W1</accession>
<dbReference type="PANTHER" id="PTHR33018:SF34">
    <property type="entry name" value="OS02G0472350 PROTEIN"/>
    <property type="match status" value="1"/>
</dbReference>
<organism evidence="4 5">
    <name type="scientific">Lolium multiflorum</name>
    <name type="common">Italian ryegrass</name>
    <name type="synonym">Lolium perenne subsp. multiflorum</name>
    <dbReference type="NCBI Taxonomy" id="4521"/>
    <lineage>
        <taxon>Eukaryota</taxon>
        <taxon>Viridiplantae</taxon>
        <taxon>Streptophyta</taxon>
        <taxon>Embryophyta</taxon>
        <taxon>Tracheophyta</taxon>
        <taxon>Spermatophyta</taxon>
        <taxon>Magnoliopsida</taxon>
        <taxon>Liliopsida</taxon>
        <taxon>Poales</taxon>
        <taxon>Poaceae</taxon>
        <taxon>BOP clade</taxon>
        <taxon>Pooideae</taxon>
        <taxon>Poodae</taxon>
        <taxon>Poeae</taxon>
        <taxon>Poeae Chloroplast Group 2 (Poeae type)</taxon>
        <taxon>Loliodinae</taxon>
        <taxon>Loliinae</taxon>
        <taxon>Lolium</taxon>
    </lineage>
</organism>